<protein>
    <submittedName>
        <fullName evidence="1">Uncharacterized protein</fullName>
    </submittedName>
</protein>
<dbReference type="RefSeq" id="WP_245763192.1">
    <property type="nucleotide sequence ID" value="NZ_FNYE01000007.1"/>
</dbReference>
<evidence type="ECO:0000313" key="1">
    <source>
        <dbReference type="EMBL" id="SEJ18184.1"/>
    </source>
</evidence>
<reference evidence="2" key="1">
    <citation type="submission" date="2016-10" db="EMBL/GenBank/DDBJ databases">
        <authorList>
            <person name="Varghese N."/>
            <person name="Submissions S."/>
        </authorList>
    </citation>
    <scope>NUCLEOTIDE SEQUENCE [LARGE SCALE GENOMIC DNA]</scope>
    <source>
        <strain evidence="2">LMG 26031</strain>
    </source>
</reference>
<accession>A0A1H6WSH9</accession>
<organism evidence="1 2">
    <name type="scientific">Paraburkholderia diazotrophica</name>
    <dbReference type="NCBI Taxonomy" id="667676"/>
    <lineage>
        <taxon>Bacteria</taxon>
        <taxon>Pseudomonadati</taxon>
        <taxon>Pseudomonadota</taxon>
        <taxon>Betaproteobacteria</taxon>
        <taxon>Burkholderiales</taxon>
        <taxon>Burkholderiaceae</taxon>
        <taxon>Paraburkholderia</taxon>
    </lineage>
</organism>
<dbReference type="Proteomes" id="UP000198866">
    <property type="component" value="Unassembled WGS sequence"/>
</dbReference>
<dbReference type="AlphaFoldDB" id="A0A1H6WSH9"/>
<proteinExistence type="predicted"/>
<dbReference type="EMBL" id="FNYE01000007">
    <property type="protein sequence ID" value="SEJ18184.1"/>
    <property type="molecule type" value="Genomic_DNA"/>
</dbReference>
<gene>
    <name evidence="1" type="ORF">SAMN05192539_1007180</name>
</gene>
<dbReference type="STRING" id="667676.SAMN05192539_1007180"/>
<sequence>MLVAEIARTTGPAGRFTRIPMADYVTALEEAQLPHDVIGLLRCLFTEMLDGRNASVRDGVLRTLGRRPREFGDQARATVVTDVRTPAVEQRNGNGRKL</sequence>
<evidence type="ECO:0000313" key="2">
    <source>
        <dbReference type="Proteomes" id="UP000198866"/>
    </source>
</evidence>
<name>A0A1H6WSH9_9BURK</name>
<keyword evidence="2" id="KW-1185">Reference proteome</keyword>